<gene>
    <name evidence="15" type="ORF">PFISCL1PPCAC_11658</name>
</gene>
<evidence type="ECO:0000256" key="1">
    <source>
        <dbReference type="ARBA" id="ARBA00004141"/>
    </source>
</evidence>
<dbReference type="EMBL" id="BTSY01000003">
    <property type="protein sequence ID" value="GMT20361.1"/>
    <property type="molecule type" value="Genomic_DNA"/>
</dbReference>
<evidence type="ECO:0000313" key="15">
    <source>
        <dbReference type="EMBL" id="GMT20361.1"/>
    </source>
</evidence>
<name>A0AAV5VP30_9BILA</name>
<evidence type="ECO:0000256" key="11">
    <source>
        <dbReference type="ARBA" id="ARBA00023201"/>
    </source>
</evidence>
<keyword evidence="5 13" id="KW-0812">Transmembrane</keyword>
<evidence type="ECO:0000256" key="13">
    <source>
        <dbReference type="RuleBase" id="RU000679"/>
    </source>
</evidence>
<dbReference type="PANTHER" id="PTHR11690">
    <property type="entry name" value="AMILORIDE-SENSITIVE SODIUM CHANNEL-RELATED"/>
    <property type="match status" value="1"/>
</dbReference>
<evidence type="ECO:0000256" key="8">
    <source>
        <dbReference type="ARBA" id="ARBA00023065"/>
    </source>
</evidence>
<keyword evidence="12 13" id="KW-0407">Ion channel</keyword>
<evidence type="ECO:0000256" key="9">
    <source>
        <dbReference type="ARBA" id="ARBA00023136"/>
    </source>
</evidence>
<dbReference type="InterPro" id="IPR001873">
    <property type="entry name" value="ENaC"/>
</dbReference>
<dbReference type="PRINTS" id="PR01078">
    <property type="entry name" value="AMINACHANNEL"/>
</dbReference>
<reference evidence="15" key="1">
    <citation type="submission" date="2023-10" db="EMBL/GenBank/DDBJ databases">
        <title>Genome assembly of Pristionchus species.</title>
        <authorList>
            <person name="Yoshida K."/>
            <person name="Sommer R.J."/>
        </authorList>
    </citation>
    <scope>NUCLEOTIDE SEQUENCE</scope>
    <source>
        <strain evidence="15">RS5133</strain>
    </source>
</reference>
<evidence type="ECO:0000313" key="16">
    <source>
        <dbReference type="Proteomes" id="UP001432322"/>
    </source>
</evidence>
<keyword evidence="4 13" id="KW-0894">Sodium channel</keyword>
<sequence length="133" mass="15067">KCVESIIEKGDISQWADCFCPTPCENSQFDATFTMAPFVRNRNKCNAYNSTERVKAKECEDLNRKPDYVIINVQVPRLSISIFEETPAWTLNRLIGTIGGLGGVVCGINLITFFEFGFILVELPFILLLNRRL</sequence>
<evidence type="ECO:0000256" key="3">
    <source>
        <dbReference type="ARBA" id="ARBA00022448"/>
    </source>
</evidence>
<proteinExistence type="inferred from homology"/>
<dbReference type="PANTHER" id="PTHR11690:SF177">
    <property type="entry name" value="EGF-LIKE DOMAIN-CONTAINING PROTEIN"/>
    <property type="match status" value="1"/>
</dbReference>
<evidence type="ECO:0000256" key="12">
    <source>
        <dbReference type="ARBA" id="ARBA00023303"/>
    </source>
</evidence>
<evidence type="ECO:0000256" key="10">
    <source>
        <dbReference type="ARBA" id="ARBA00023180"/>
    </source>
</evidence>
<accession>A0AAV5VP30</accession>
<evidence type="ECO:0000256" key="7">
    <source>
        <dbReference type="ARBA" id="ARBA00023053"/>
    </source>
</evidence>
<keyword evidence="8 13" id="KW-0406">Ion transport</keyword>
<dbReference type="Gene3D" id="1.10.287.770">
    <property type="entry name" value="YojJ-like"/>
    <property type="match status" value="1"/>
</dbReference>
<keyword evidence="10" id="KW-0325">Glycoprotein</keyword>
<keyword evidence="16" id="KW-1185">Reference proteome</keyword>
<protein>
    <recommendedName>
        <fullName evidence="17">Ion channel</fullName>
    </recommendedName>
</protein>
<dbReference type="Pfam" id="PF00858">
    <property type="entry name" value="ASC"/>
    <property type="match status" value="1"/>
</dbReference>
<dbReference type="GO" id="GO:0015280">
    <property type="term" value="F:ligand-gated sodium channel activity"/>
    <property type="evidence" value="ECO:0007669"/>
    <property type="project" value="TreeGrafter"/>
</dbReference>
<organism evidence="15 16">
    <name type="scientific">Pristionchus fissidentatus</name>
    <dbReference type="NCBI Taxonomy" id="1538716"/>
    <lineage>
        <taxon>Eukaryota</taxon>
        <taxon>Metazoa</taxon>
        <taxon>Ecdysozoa</taxon>
        <taxon>Nematoda</taxon>
        <taxon>Chromadorea</taxon>
        <taxon>Rhabditida</taxon>
        <taxon>Rhabditina</taxon>
        <taxon>Diplogasteromorpha</taxon>
        <taxon>Diplogasteroidea</taxon>
        <taxon>Neodiplogasteridae</taxon>
        <taxon>Pristionchus</taxon>
    </lineage>
</organism>
<keyword evidence="6 14" id="KW-1133">Transmembrane helix</keyword>
<feature type="transmembrane region" description="Helical" evidence="14">
    <location>
        <begin position="101"/>
        <end position="129"/>
    </location>
</feature>
<evidence type="ECO:0000256" key="2">
    <source>
        <dbReference type="ARBA" id="ARBA00007193"/>
    </source>
</evidence>
<keyword evidence="11 13" id="KW-0739">Sodium transport</keyword>
<keyword evidence="7" id="KW-0915">Sodium</keyword>
<comment type="similarity">
    <text evidence="2 13">Belongs to the amiloride-sensitive sodium channel (TC 1.A.6) family.</text>
</comment>
<keyword evidence="3 13" id="KW-0813">Transport</keyword>
<dbReference type="Proteomes" id="UP001432322">
    <property type="component" value="Unassembled WGS sequence"/>
</dbReference>
<feature type="non-terminal residue" evidence="15">
    <location>
        <position position="1"/>
    </location>
</feature>
<comment type="caution">
    <text evidence="15">The sequence shown here is derived from an EMBL/GenBank/DDBJ whole genome shotgun (WGS) entry which is preliminary data.</text>
</comment>
<dbReference type="GO" id="GO:0005886">
    <property type="term" value="C:plasma membrane"/>
    <property type="evidence" value="ECO:0007669"/>
    <property type="project" value="TreeGrafter"/>
</dbReference>
<evidence type="ECO:0000256" key="4">
    <source>
        <dbReference type="ARBA" id="ARBA00022461"/>
    </source>
</evidence>
<dbReference type="AlphaFoldDB" id="A0AAV5VP30"/>
<evidence type="ECO:0000256" key="5">
    <source>
        <dbReference type="ARBA" id="ARBA00022692"/>
    </source>
</evidence>
<comment type="subcellular location">
    <subcellularLocation>
        <location evidence="1">Membrane</location>
        <topology evidence="1">Multi-pass membrane protein</topology>
    </subcellularLocation>
</comment>
<evidence type="ECO:0000256" key="6">
    <source>
        <dbReference type="ARBA" id="ARBA00022989"/>
    </source>
</evidence>
<keyword evidence="9 14" id="KW-0472">Membrane</keyword>
<evidence type="ECO:0008006" key="17">
    <source>
        <dbReference type="Google" id="ProtNLM"/>
    </source>
</evidence>
<evidence type="ECO:0000256" key="14">
    <source>
        <dbReference type="SAM" id="Phobius"/>
    </source>
</evidence>